<dbReference type="Pfam" id="PF00003">
    <property type="entry name" value="7tm_3"/>
    <property type="match status" value="1"/>
</dbReference>
<evidence type="ECO:0000256" key="8">
    <source>
        <dbReference type="ARBA" id="ARBA00023224"/>
    </source>
</evidence>
<keyword evidence="3 9" id="KW-0812">Transmembrane</keyword>
<gene>
    <name evidence="11" type="ORF">LYPA_23C022965</name>
</gene>
<keyword evidence="5" id="KW-0297">G-protein coupled receptor</keyword>
<dbReference type="GO" id="GO:0005886">
    <property type="term" value="C:plasma membrane"/>
    <property type="evidence" value="ECO:0007669"/>
    <property type="project" value="UniProtKB-SubCell"/>
</dbReference>
<keyword evidence="4 9" id="KW-1133">Transmembrane helix</keyword>
<evidence type="ECO:0000256" key="6">
    <source>
        <dbReference type="ARBA" id="ARBA00023136"/>
    </source>
</evidence>
<sequence>MTFGVIFTVAISTILLLYGAPDSIIPICLVIQVTFCVVWLGTSPPFGSIIMFYFSLGYLGSLALASFTLVFLARRLPDTFNEANFLTFSMLVFCSVWITFCPVYNSTKGKVMAAVEIFSILAPIAGLLGCIFAPKCHNILLKLDRNTLPELRGKNKL</sequence>
<protein>
    <submittedName>
        <fullName evidence="11">Vomeronasal 2 59-like</fullName>
    </submittedName>
</protein>
<keyword evidence="8" id="KW-0807">Transducer</keyword>
<feature type="transmembrane region" description="Helical" evidence="9">
    <location>
        <begin position="111"/>
        <end position="133"/>
    </location>
</feature>
<dbReference type="InterPro" id="IPR000068">
    <property type="entry name" value="GPCR_3_Ca_sens_rcpt-rel"/>
</dbReference>
<dbReference type="InterPro" id="IPR017978">
    <property type="entry name" value="GPCR_3_C"/>
</dbReference>
<evidence type="ECO:0000256" key="9">
    <source>
        <dbReference type="SAM" id="Phobius"/>
    </source>
</evidence>
<dbReference type="PANTHER" id="PTHR24061">
    <property type="entry name" value="CALCIUM-SENSING RECEPTOR-RELATED"/>
    <property type="match status" value="1"/>
</dbReference>
<evidence type="ECO:0000256" key="7">
    <source>
        <dbReference type="ARBA" id="ARBA00023170"/>
    </source>
</evidence>
<dbReference type="PROSITE" id="PS50259">
    <property type="entry name" value="G_PROTEIN_RECEP_F3_4"/>
    <property type="match status" value="1"/>
</dbReference>
<proteinExistence type="predicted"/>
<dbReference type="GO" id="GO:0004930">
    <property type="term" value="F:G protein-coupled receptor activity"/>
    <property type="evidence" value="ECO:0007669"/>
    <property type="project" value="UniProtKB-KW"/>
</dbReference>
<name>A0A485MXW2_LYNPA</name>
<feature type="transmembrane region" description="Helical" evidence="9">
    <location>
        <begin position="46"/>
        <end position="73"/>
    </location>
</feature>
<evidence type="ECO:0000256" key="1">
    <source>
        <dbReference type="ARBA" id="ARBA00004651"/>
    </source>
</evidence>
<reference evidence="11 12" key="1">
    <citation type="submission" date="2019-01" db="EMBL/GenBank/DDBJ databases">
        <authorList>
            <person name="Alioto T."/>
            <person name="Alioto T."/>
        </authorList>
    </citation>
    <scope>NUCLEOTIDE SEQUENCE [LARGE SCALE GENOMIC DNA]</scope>
</reference>
<keyword evidence="2" id="KW-1003">Cell membrane</keyword>
<evidence type="ECO:0000259" key="10">
    <source>
        <dbReference type="PROSITE" id="PS50259"/>
    </source>
</evidence>
<dbReference type="PANTHER" id="PTHR24061:SF545">
    <property type="entry name" value="VOMERONASAL 2, RECEPTOR 118-RELATED"/>
    <property type="match status" value="1"/>
</dbReference>
<evidence type="ECO:0000256" key="5">
    <source>
        <dbReference type="ARBA" id="ARBA00023040"/>
    </source>
</evidence>
<dbReference type="AlphaFoldDB" id="A0A485MXW2"/>
<keyword evidence="12" id="KW-1185">Reference proteome</keyword>
<feature type="domain" description="G-protein coupled receptors family 3 profile" evidence="10">
    <location>
        <begin position="24"/>
        <end position="155"/>
    </location>
</feature>
<keyword evidence="6 9" id="KW-0472">Membrane</keyword>
<evidence type="ECO:0000313" key="11">
    <source>
        <dbReference type="EMBL" id="VFV22872.1"/>
    </source>
</evidence>
<accession>A0A485MXW2</accession>
<dbReference type="Proteomes" id="UP000386466">
    <property type="component" value="Unassembled WGS sequence"/>
</dbReference>
<evidence type="ECO:0000256" key="4">
    <source>
        <dbReference type="ARBA" id="ARBA00022989"/>
    </source>
</evidence>
<evidence type="ECO:0000256" key="3">
    <source>
        <dbReference type="ARBA" id="ARBA00022692"/>
    </source>
</evidence>
<keyword evidence="7" id="KW-0675">Receptor</keyword>
<dbReference type="EMBL" id="CAAGRJ010004849">
    <property type="protein sequence ID" value="VFV22872.1"/>
    <property type="molecule type" value="Genomic_DNA"/>
</dbReference>
<evidence type="ECO:0000256" key="2">
    <source>
        <dbReference type="ARBA" id="ARBA00022475"/>
    </source>
</evidence>
<evidence type="ECO:0000313" key="12">
    <source>
        <dbReference type="Proteomes" id="UP000386466"/>
    </source>
</evidence>
<comment type="subcellular location">
    <subcellularLocation>
        <location evidence="1">Cell membrane</location>
        <topology evidence="1">Multi-pass membrane protein</topology>
    </subcellularLocation>
</comment>
<feature type="transmembrane region" description="Helical" evidence="9">
    <location>
        <begin position="7"/>
        <end position="40"/>
    </location>
</feature>
<feature type="transmembrane region" description="Helical" evidence="9">
    <location>
        <begin position="85"/>
        <end position="105"/>
    </location>
</feature>
<organism evidence="11 12">
    <name type="scientific">Lynx pardinus</name>
    <name type="common">Iberian lynx</name>
    <name type="synonym">Felis pardina</name>
    <dbReference type="NCBI Taxonomy" id="191816"/>
    <lineage>
        <taxon>Eukaryota</taxon>
        <taxon>Metazoa</taxon>
        <taxon>Chordata</taxon>
        <taxon>Craniata</taxon>
        <taxon>Vertebrata</taxon>
        <taxon>Euteleostomi</taxon>
        <taxon>Mammalia</taxon>
        <taxon>Eutheria</taxon>
        <taxon>Laurasiatheria</taxon>
        <taxon>Carnivora</taxon>
        <taxon>Feliformia</taxon>
        <taxon>Felidae</taxon>
        <taxon>Felinae</taxon>
        <taxon>Lynx</taxon>
    </lineage>
</organism>